<protein>
    <recommendedName>
        <fullName evidence="4">Transmembrane protein</fullName>
    </recommendedName>
</protein>
<sequence>MQAAKLPFLYGWYWIQEGVRLFKLQPAALFFWSLITSILINLSNIFPIIGQMVLIVLVPTMTFIIQNACRRIYEGEVIRLGMWTQPLKPAPVRNRLIKLGFIYLLACLAVGFVATFPFVNELTQLMDNSSTASPEAVMAAFRKPILLFFVLYLGLSALFWHAPALVGWHAVPVKQALFFSMIACWRNKAAFLLYGLCWAGAFFAIQTLGELLLGAGLSPSTATMVLTPINLAMAAILYASFYPAYRSVFGDPAGEAQHS</sequence>
<accession>A0A8H9IIC2</accession>
<dbReference type="Proteomes" id="UP000608923">
    <property type="component" value="Unassembled WGS sequence"/>
</dbReference>
<keyword evidence="1" id="KW-1133">Transmembrane helix</keyword>
<dbReference type="RefSeq" id="WP_189390723.1">
    <property type="nucleotide sequence ID" value="NZ_BMZN01000001.1"/>
</dbReference>
<comment type="caution">
    <text evidence="2">The sequence shown here is derived from an EMBL/GenBank/DDBJ whole genome shotgun (WGS) entry which is preliminary data.</text>
</comment>
<gene>
    <name evidence="2" type="ORF">GCM10010096_02890</name>
</gene>
<keyword evidence="1" id="KW-0812">Transmembrane</keyword>
<evidence type="ECO:0000256" key="1">
    <source>
        <dbReference type="SAM" id="Phobius"/>
    </source>
</evidence>
<feature type="transmembrane region" description="Helical" evidence="1">
    <location>
        <begin position="96"/>
        <end position="119"/>
    </location>
</feature>
<evidence type="ECO:0000313" key="3">
    <source>
        <dbReference type="Proteomes" id="UP000608923"/>
    </source>
</evidence>
<keyword evidence="3" id="KW-1185">Reference proteome</keyword>
<organism evidence="2 3">
    <name type="scientific">Alcaligenes pakistanensis</name>
    <dbReference type="NCBI Taxonomy" id="1482717"/>
    <lineage>
        <taxon>Bacteria</taxon>
        <taxon>Pseudomonadati</taxon>
        <taxon>Pseudomonadota</taxon>
        <taxon>Betaproteobacteria</taxon>
        <taxon>Burkholderiales</taxon>
        <taxon>Alcaligenaceae</taxon>
        <taxon>Alcaligenes</taxon>
    </lineage>
</organism>
<keyword evidence="1" id="KW-0472">Membrane</keyword>
<evidence type="ECO:0000313" key="2">
    <source>
        <dbReference type="EMBL" id="GHC36934.1"/>
    </source>
</evidence>
<proteinExistence type="predicted"/>
<name>A0A8H9IIC2_9BURK</name>
<dbReference type="NCBIfam" id="NF041043">
    <property type="entry name" value="BPSS1780_fam"/>
    <property type="match status" value="1"/>
</dbReference>
<reference evidence="3" key="1">
    <citation type="journal article" date="2019" name="Int. J. Syst. Evol. Microbiol.">
        <title>The Global Catalogue of Microorganisms (GCM) 10K type strain sequencing project: providing services to taxonomists for standard genome sequencing and annotation.</title>
        <authorList>
            <consortium name="The Broad Institute Genomics Platform"/>
            <consortium name="The Broad Institute Genome Sequencing Center for Infectious Disease"/>
            <person name="Wu L."/>
            <person name="Ma J."/>
        </authorList>
    </citation>
    <scope>NUCLEOTIDE SEQUENCE [LARGE SCALE GENOMIC DNA]</scope>
    <source>
        <strain evidence="3">KCTC 42083</strain>
    </source>
</reference>
<feature type="transmembrane region" description="Helical" evidence="1">
    <location>
        <begin position="189"/>
        <end position="209"/>
    </location>
</feature>
<dbReference type="InterPro" id="IPR047798">
    <property type="entry name" value="BPSS1780-like"/>
</dbReference>
<evidence type="ECO:0008006" key="4">
    <source>
        <dbReference type="Google" id="ProtNLM"/>
    </source>
</evidence>
<feature type="transmembrane region" description="Helical" evidence="1">
    <location>
        <begin position="145"/>
        <end position="168"/>
    </location>
</feature>
<feature type="transmembrane region" description="Helical" evidence="1">
    <location>
        <begin position="221"/>
        <end position="241"/>
    </location>
</feature>
<feature type="transmembrane region" description="Helical" evidence="1">
    <location>
        <begin position="21"/>
        <end position="40"/>
    </location>
</feature>
<dbReference type="EMBL" id="BMZN01000001">
    <property type="protein sequence ID" value="GHC36934.1"/>
    <property type="molecule type" value="Genomic_DNA"/>
</dbReference>
<dbReference type="AlphaFoldDB" id="A0A8H9IIC2"/>
<feature type="transmembrane region" description="Helical" evidence="1">
    <location>
        <begin position="46"/>
        <end position="65"/>
    </location>
</feature>